<keyword evidence="3" id="KW-1185">Reference proteome</keyword>
<name>A0A7I8D5Y1_9BACL</name>
<dbReference type="GO" id="GO:0005829">
    <property type="term" value="C:cytosol"/>
    <property type="evidence" value="ECO:0007669"/>
    <property type="project" value="TreeGrafter"/>
</dbReference>
<dbReference type="PANTHER" id="PTHR30296">
    <property type="entry name" value="UNCHARACTERIZED PROTEIN YKGE"/>
    <property type="match status" value="1"/>
</dbReference>
<gene>
    <name evidence="2" type="primary">lutA</name>
    <name evidence="2" type="ORF">skT53_04800</name>
</gene>
<feature type="domain" description="Cysteine-rich" evidence="1">
    <location>
        <begin position="3"/>
        <end position="84"/>
    </location>
</feature>
<organism evidence="2 3">
    <name type="scientific">Effusibacillus dendaii</name>
    <dbReference type="NCBI Taxonomy" id="2743772"/>
    <lineage>
        <taxon>Bacteria</taxon>
        <taxon>Bacillati</taxon>
        <taxon>Bacillota</taxon>
        <taxon>Bacilli</taxon>
        <taxon>Bacillales</taxon>
        <taxon>Alicyclobacillaceae</taxon>
        <taxon>Effusibacillus</taxon>
    </lineage>
</organism>
<dbReference type="Pfam" id="PF02754">
    <property type="entry name" value="CCG"/>
    <property type="match status" value="2"/>
</dbReference>
<evidence type="ECO:0000259" key="1">
    <source>
        <dbReference type="Pfam" id="PF02754"/>
    </source>
</evidence>
<dbReference type="InterPro" id="IPR004017">
    <property type="entry name" value="Cys_rich_dom"/>
</dbReference>
<evidence type="ECO:0000313" key="3">
    <source>
        <dbReference type="Proteomes" id="UP000593802"/>
    </source>
</evidence>
<dbReference type="PANTHER" id="PTHR30296:SF0">
    <property type="entry name" value="LACTATE UTILIZATION PROTEIN A"/>
    <property type="match status" value="1"/>
</dbReference>
<dbReference type="EMBL" id="AP023366">
    <property type="protein sequence ID" value="BCJ85495.1"/>
    <property type="molecule type" value="Genomic_DNA"/>
</dbReference>
<protein>
    <submittedName>
        <fullName evidence="2">Lactate utilization protein A</fullName>
    </submittedName>
</protein>
<feature type="domain" description="Cysteine-rich" evidence="1">
    <location>
        <begin position="133"/>
        <end position="216"/>
    </location>
</feature>
<sequence length="241" mass="26642">MKVALFVTCLADVFFPDVGKSVVQVLESQGVEVVFPPDQTCCGQVTFNSGYWEDSKKSAKHFIEVFENEEYIIAPSGSCASMIRLHYPKLFEDEPNWKKRAEQVAERVYEFSEFLVHVLGLEQLQASFPAKATYHQSCHMGRGLGLINEPLQVLSKVEGLQIEPLPNQEDCCGFGGTFSVKMPEISVAMASEKIKHINESGADLVITSDLGCLMHIGGFAKRQGNGIRMLHVAEVLANQKG</sequence>
<accession>A0A7I8D5Y1</accession>
<dbReference type="RefSeq" id="WP_200759615.1">
    <property type="nucleotide sequence ID" value="NZ_AP023366.1"/>
</dbReference>
<proteinExistence type="predicted"/>
<evidence type="ECO:0000313" key="2">
    <source>
        <dbReference type="EMBL" id="BCJ85495.1"/>
    </source>
</evidence>
<dbReference type="Proteomes" id="UP000593802">
    <property type="component" value="Chromosome"/>
</dbReference>
<dbReference type="KEGG" id="eff:skT53_04800"/>
<dbReference type="GO" id="GO:0016491">
    <property type="term" value="F:oxidoreductase activity"/>
    <property type="evidence" value="ECO:0007669"/>
    <property type="project" value="UniProtKB-ARBA"/>
</dbReference>
<reference evidence="2 3" key="1">
    <citation type="submission" date="2020-08" db="EMBL/GenBank/DDBJ databases">
        <title>Complete Genome Sequence of Effusibacillus dendaii Strain skT53, Isolated from Farmland soil.</title>
        <authorList>
            <person name="Konishi T."/>
            <person name="Kawasaki H."/>
        </authorList>
    </citation>
    <scope>NUCLEOTIDE SEQUENCE [LARGE SCALE GENOMIC DNA]</scope>
    <source>
        <strain evidence="3">skT53</strain>
    </source>
</reference>
<dbReference type="AlphaFoldDB" id="A0A7I8D5Y1"/>